<protein>
    <submittedName>
        <fullName evidence="2">Uncharacterized protein</fullName>
    </submittedName>
</protein>
<dbReference type="OrthoDB" id="5829933at2"/>
<feature type="signal peptide" evidence="1">
    <location>
        <begin position="1"/>
        <end position="21"/>
    </location>
</feature>
<gene>
    <name evidence="2" type="ordered locus">Spea_3294</name>
</gene>
<dbReference type="AlphaFoldDB" id="A8H7S2"/>
<dbReference type="RefSeq" id="WP_012156508.1">
    <property type="nucleotide sequence ID" value="NC_009901.1"/>
</dbReference>
<organism evidence="2 3">
    <name type="scientific">Shewanella pealeana (strain ATCC 700345 / ANG-SQ1)</name>
    <dbReference type="NCBI Taxonomy" id="398579"/>
    <lineage>
        <taxon>Bacteria</taxon>
        <taxon>Pseudomonadati</taxon>
        <taxon>Pseudomonadota</taxon>
        <taxon>Gammaproteobacteria</taxon>
        <taxon>Alteromonadales</taxon>
        <taxon>Shewanellaceae</taxon>
        <taxon>Shewanella</taxon>
    </lineage>
</organism>
<keyword evidence="3" id="KW-1185">Reference proteome</keyword>
<dbReference type="eggNOG" id="ENOG5033X8X">
    <property type="taxonomic scope" value="Bacteria"/>
</dbReference>
<accession>A8H7S2</accession>
<dbReference type="HOGENOM" id="CLU_1452129_0_0_6"/>
<dbReference type="EMBL" id="CP000851">
    <property type="protein sequence ID" value="ABV88609.1"/>
    <property type="molecule type" value="Genomic_DNA"/>
</dbReference>
<dbReference type="KEGG" id="spl:Spea_3294"/>
<evidence type="ECO:0000313" key="2">
    <source>
        <dbReference type="EMBL" id="ABV88609.1"/>
    </source>
</evidence>
<evidence type="ECO:0000256" key="1">
    <source>
        <dbReference type="SAM" id="SignalP"/>
    </source>
</evidence>
<name>A8H7S2_SHEPA</name>
<sequence length="191" mass="19910">MNTKFIIALVLLIFISVSSDAIGDNQGGGNVMILNLVGTGNGELLKVPDIDGDGIEDDATCFEVNLVNGKNGHLIGKAVDCLSMISSVGDGLSLVGTTYFYLPQGTLITRGNTSVQPVTNEIVTPDGQAITHITGASSNENAILEGTGRFEGKTGTVRLSGMVDMSNIEIGQLTFDCLFVIALEQSKVGAE</sequence>
<reference evidence="2 3" key="1">
    <citation type="submission" date="2007-10" db="EMBL/GenBank/DDBJ databases">
        <title>Complete sequence of Shewanella pealeana ATCC 700345.</title>
        <authorList>
            <consortium name="US DOE Joint Genome Institute"/>
            <person name="Copeland A."/>
            <person name="Lucas S."/>
            <person name="Lapidus A."/>
            <person name="Barry K."/>
            <person name="Glavina del Rio T."/>
            <person name="Dalin E."/>
            <person name="Tice H."/>
            <person name="Pitluck S."/>
            <person name="Chertkov O."/>
            <person name="Brettin T."/>
            <person name="Bruce D."/>
            <person name="Detter J.C."/>
            <person name="Han C."/>
            <person name="Schmutz J."/>
            <person name="Larimer F."/>
            <person name="Land M."/>
            <person name="Hauser L."/>
            <person name="Kyrpides N."/>
            <person name="Kim E."/>
            <person name="Zhao J.-S.Z."/>
            <person name="Manno D."/>
            <person name="Hawari J."/>
            <person name="Richardson P."/>
        </authorList>
    </citation>
    <scope>NUCLEOTIDE SEQUENCE [LARGE SCALE GENOMIC DNA]</scope>
    <source>
        <strain evidence="3">ATCC 700345 / ANG-SQ1</strain>
    </source>
</reference>
<proteinExistence type="predicted"/>
<evidence type="ECO:0000313" key="3">
    <source>
        <dbReference type="Proteomes" id="UP000002608"/>
    </source>
</evidence>
<dbReference type="Proteomes" id="UP000002608">
    <property type="component" value="Chromosome"/>
</dbReference>
<keyword evidence="1" id="KW-0732">Signal</keyword>
<feature type="chain" id="PRO_5002720745" evidence="1">
    <location>
        <begin position="22"/>
        <end position="191"/>
    </location>
</feature>